<dbReference type="Proteomes" id="UP000318422">
    <property type="component" value="Unassembled WGS sequence"/>
</dbReference>
<sequence>MYLALKHFHITCVVLSGVGFALRGGWALAGSPLARARLTRVLPHVVDSCLLLSAIGLAWMAGQYPFVHGWLTAKIVGLLAYIGLGMLALKPGRPLALRGGAFVAALATFSWIVSVALSKNPLGWLAGL</sequence>
<feature type="transmembrane region" description="Helical" evidence="1">
    <location>
        <begin position="67"/>
        <end position="89"/>
    </location>
</feature>
<feature type="transmembrane region" description="Helical" evidence="1">
    <location>
        <begin position="101"/>
        <end position="118"/>
    </location>
</feature>
<comment type="caution">
    <text evidence="2">The sequence shown here is derived from an EMBL/GenBank/DDBJ whole genome shotgun (WGS) entry which is preliminary data.</text>
</comment>
<accession>A0A4Y4CTS6</accession>
<proteinExistence type="predicted"/>
<keyword evidence="1" id="KW-1133">Transmembrane helix</keyword>
<dbReference type="PIRSF" id="PIRSF005610">
    <property type="entry name" value="SirB"/>
    <property type="match status" value="1"/>
</dbReference>
<keyword evidence="1" id="KW-0472">Membrane</keyword>
<dbReference type="EMBL" id="BJNV01000006">
    <property type="protein sequence ID" value="GEC94427.1"/>
    <property type="molecule type" value="Genomic_DNA"/>
</dbReference>
<gene>
    <name evidence="2" type="ORF">ZRA01_05000</name>
</gene>
<keyword evidence="3" id="KW-1185">Reference proteome</keyword>
<keyword evidence="1" id="KW-0812">Transmembrane</keyword>
<dbReference type="Pfam" id="PF04247">
    <property type="entry name" value="SirB"/>
    <property type="match status" value="1"/>
</dbReference>
<name>A0A4Y4CTS6_ZOORA</name>
<evidence type="ECO:0000256" key="1">
    <source>
        <dbReference type="SAM" id="Phobius"/>
    </source>
</evidence>
<evidence type="ECO:0008006" key="4">
    <source>
        <dbReference type="Google" id="ProtNLM"/>
    </source>
</evidence>
<dbReference type="PANTHER" id="PTHR39594:SF1">
    <property type="entry name" value="PROTEIN YCHQ"/>
    <property type="match status" value="1"/>
</dbReference>
<evidence type="ECO:0000313" key="3">
    <source>
        <dbReference type="Proteomes" id="UP000318422"/>
    </source>
</evidence>
<organism evidence="2 3">
    <name type="scientific">Zoogloea ramigera</name>
    <dbReference type="NCBI Taxonomy" id="350"/>
    <lineage>
        <taxon>Bacteria</taxon>
        <taxon>Pseudomonadati</taxon>
        <taxon>Pseudomonadota</taxon>
        <taxon>Betaproteobacteria</taxon>
        <taxon>Rhodocyclales</taxon>
        <taxon>Zoogloeaceae</taxon>
        <taxon>Zoogloea</taxon>
    </lineage>
</organism>
<evidence type="ECO:0000313" key="2">
    <source>
        <dbReference type="EMBL" id="GEC94427.1"/>
    </source>
</evidence>
<dbReference type="RefSeq" id="WP_141349182.1">
    <property type="nucleotide sequence ID" value="NZ_BJNV01000006.1"/>
</dbReference>
<feature type="transmembrane region" description="Helical" evidence="1">
    <location>
        <begin position="6"/>
        <end position="29"/>
    </location>
</feature>
<dbReference type="PANTHER" id="PTHR39594">
    <property type="entry name" value="PROTEIN YCHQ"/>
    <property type="match status" value="1"/>
</dbReference>
<protein>
    <recommendedName>
        <fullName evidence="4">Regulator SirB</fullName>
    </recommendedName>
</protein>
<dbReference type="AlphaFoldDB" id="A0A4Y4CTS6"/>
<dbReference type="OrthoDB" id="5588650at2"/>
<dbReference type="GO" id="GO:0005886">
    <property type="term" value="C:plasma membrane"/>
    <property type="evidence" value="ECO:0007669"/>
    <property type="project" value="TreeGrafter"/>
</dbReference>
<dbReference type="InterPro" id="IPR007360">
    <property type="entry name" value="SirB"/>
</dbReference>
<reference evidence="2 3" key="1">
    <citation type="submission" date="2019-06" db="EMBL/GenBank/DDBJ databases">
        <title>Whole genome shotgun sequence of Zoogloea ramigera NBRC 15342.</title>
        <authorList>
            <person name="Hosoyama A."/>
            <person name="Uohara A."/>
            <person name="Ohji S."/>
            <person name="Ichikawa N."/>
        </authorList>
    </citation>
    <scope>NUCLEOTIDE SEQUENCE [LARGE SCALE GENOMIC DNA]</scope>
    <source>
        <strain evidence="2 3">NBRC 15342</strain>
    </source>
</reference>